<dbReference type="KEGG" id="apro:F751_1981"/>
<proteinExistence type="predicted"/>
<dbReference type="GeneID" id="23613372"/>
<evidence type="ECO:0000313" key="1">
    <source>
        <dbReference type="EMBL" id="KFM25102.1"/>
    </source>
</evidence>
<reference evidence="1 2" key="1">
    <citation type="journal article" date="2014" name="BMC Genomics">
        <title>Oil accumulation mechanisms of the oleaginous microalga Chlorella protothecoides revealed through its genome, transcriptomes, and proteomes.</title>
        <authorList>
            <person name="Gao C."/>
            <person name="Wang Y."/>
            <person name="Shen Y."/>
            <person name="Yan D."/>
            <person name="He X."/>
            <person name="Dai J."/>
            <person name="Wu Q."/>
        </authorList>
    </citation>
    <scope>NUCLEOTIDE SEQUENCE [LARGE SCALE GENOMIC DNA]</scope>
    <source>
        <strain evidence="1 2">0710</strain>
    </source>
</reference>
<feature type="non-terminal residue" evidence="1">
    <location>
        <position position="1"/>
    </location>
</feature>
<dbReference type="RefSeq" id="XP_011397990.1">
    <property type="nucleotide sequence ID" value="XM_011399688.1"/>
</dbReference>
<name>A0A087SH98_AUXPR</name>
<feature type="non-terminal residue" evidence="1">
    <location>
        <position position="126"/>
    </location>
</feature>
<sequence length="126" mass="14683">LEEFGSTFNPSHSRDRRVVQHERLQDFIELTNAKDPKHQKPPTVKSLVLYVPAWLRYYAIPSPLKYIVYAIVRAVLTAHYKWKKWAVLQGARLDDRLQTQAYGTSRVEAGRLLRRLHGKESVLDTL</sequence>
<keyword evidence="2" id="KW-1185">Reference proteome</keyword>
<evidence type="ECO:0000313" key="2">
    <source>
        <dbReference type="Proteomes" id="UP000028924"/>
    </source>
</evidence>
<gene>
    <name evidence="1" type="ORF">F751_1981</name>
</gene>
<organism evidence="1 2">
    <name type="scientific">Auxenochlorella protothecoides</name>
    <name type="common">Green microalga</name>
    <name type="synonym">Chlorella protothecoides</name>
    <dbReference type="NCBI Taxonomy" id="3075"/>
    <lineage>
        <taxon>Eukaryota</taxon>
        <taxon>Viridiplantae</taxon>
        <taxon>Chlorophyta</taxon>
        <taxon>core chlorophytes</taxon>
        <taxon>Trebouxiophyceae</taxon>
        <taxon>Chlorellales</taxon>
        <taxon>Chlorellaceae</taxon>
        <taxon>Auxenochlorella</taxon>
    </lineage>
</organism>
<dbReference type="EMBL" id="KL662111">
    <property type="protein sequence ID" value="KFM25102.1"/>
    <property type="molecule type" value="Genomic_DNA"/>
</dbReference>
<dbReference type="Proteomes" id="UP000028924">
    <property type="component" value="Unassembled WGS sequence"/>
</dbReference>
<accession>A0A087SH98</accession>
<dbReference type="OrthoDB" id="510826at2759"/>
<protein>
    <submittedName>
        <fullName evidence="1">Uncharacterized protein</fullName>
    </submittedName>
</protein>
<dbReference type="AlphaFoldDB" id="A0A087SH98"/>